<evidence type="ECO:0000313" key="2">
    <source>
        <dbReference type="EMBL" id="OAQ99262.1"/>
    </source>
</evidence>
<evidence type="ECO:0000313" key="3">
    <source>
        <dbReference type="Proteomes" id="UP000243081"/>
    </source>
</evidence>
<evidence type="ECO:0000256" key="1">
    <source>
        <dbReference type="SAM" id="MobiDB-lite"/>
    </source>
</evidence>
<accession>A0A179IAE5</accession>
<sequence>MAATNETSRGGDFGPVPATEESTRELCSLVHSHSRLQQAGYVLWSLGQADLNKKKRCGRCSKLIRKGHEKQKSRAQSVKLAPTMAQRIAAEYSQTKREEGQASMPAHARSVSLQETGADPSSKMRDMEMDKKDDNDGKDKGPPMNCRYHPGRVQYRASLTSLRVPPCGRNF</sequence>
<organism evidence="2 3">
    <name type="scientific">Cordyceps confragosa</name>
    <name type="common">Lecanicillium lecanii</name>
    <dbReference type="NCBI Taxonomy" id="2714763"/>
    <lineage>
        <taxon>Eukaryota</taxon>
        <taxon>Fungi</taxon>
        <taxon>Dikarya</taxon>
        <taxon>Ascomycota</taxon>
        <taxon>Pezizomycotina</taxon>
        <taxon>Sordariomycetes</taxon>
        <taxon>Hypocreomycetidae</taxon>
        <taxon>Hypocreales</taxon>
        <taxon>Cordycipitaceae</taxon>
        <taxon>Akanthomyces</taxon>
    </lineage>
</organism>
<feature type="region of interest" description="Disordered" evidence="1">
    <location>
        <begin position="91"/>
        <end position="152"/>
    </location>
</feature>
<dbReference type="AlphaFoldDB" id="A0A179IAE5"/>
<proteinExistence type="predicted"/>
<dbReference type="OrthoDB" id="16516at2759"/>
<dbReference type="Proteomes" id="UP000243081">
    <property type="component" value="Unassembled WGS sequence"/>
</dbReference>
<name>A0A179IAE5_CORDF</name>
<feature type="compositionally biased region" description="Basic and acidic residues" evidence="1">
    <location>
        <begin position="122"/>
        <end position="141"/>
    </location>
</feature>
<protein>
    <submittedName>
        <fullName evidence="2">Uncharacterized protein</fullName>
    </submittedName>
</protein>
<gene>
    <name evidence="2" type="ORF">LLEC1_05755</name>
</gene>
<keyword evidence="3" id="KW-1185">Reference proteome</keyword>
<feature type="region of interest" description="Disordered" evidence="1">
    <location>
        <begin position="1"/>
        <end position="24"/>
    </location>
</feature>
<reference evidence="2 3" key="1">
    <citation type="submission" date="2016-03" db="EMBL/GenBank/DDBJ databases">
        <title>Fine-scale spatial genetic structure of a fungal parasite of coffee scale insects.</title>
        <authorList>
            <person name="Jackson D."/>
            <person name="Zemenick K.A."/>
            <person name="Malloure B."/>
            <person name="Quandt C.A."/>
            <person name="James T.Y."/>
        </authorList>
    </citation>
    <scope>NUCLEOTIDE SEQUENCE [LARGE SCALE GENOMIC DNA]</scope>
    <source>
        <strain evidence="2 3">UM487</strain>
    </source>
</reference>
<dbReference type="EMBL" id="LUKN01002314">
    <property type="protein sequence ID" value="OAQ99262.1"/>
    <property type="molecule type" value="Genomic_DNA"/>
</dbReference>
<comment type="caution">
    <text evidence="2">The sequence shown here is derived from an EMBL/GenBank/DDBJ whole genome shotgun (WGS) entry which is preliminary data.</text>
</comment>